<gene>
    <name evidence="2" type="ORF">FA13DRAFT_1112197</name>
</gene>
<reference evidence="2 3" key="1">
    <citation type="journal article" date="2019" name="Nat. Ecol. Evol.">
        <title>Megaphylogeny resolves global patterns of mushroom evolution.</title>
        <authorList>
            <person name="Varga T."/>
            <person name="Krizsan K."/>
            <person name="Foldi C."/>
            <person name="Dima B."/>
            <person name="Sanchez-Garcia M."/>
            <person name="Sanchez-Ramirez S."/>
            <person name="Szollosi G.J."/>
            <person name="Szarkandi J.G."/>
            <person name="Papp V."/>
            <person name="Albert L."/>
            <person name="Andreopoulos W."/>
            <person name="Angelini C."/>
            <person name="Antonin V."/>
            <person name="Barry K.W."/>
            <person name="Bougher N.L."/>
            <person name="Buchanan P."/>
            <person name="Buyck B."/>
            <person name="Bense V."/>
            <person name="Catcheside P."/>
            <person name="Chovatia M."/>
            <person name="Cooper J."/>
            <person name="Damon W."/>
            <person name="Desjardin D."/>
            <person name="Finy P."/>
            <person name="Geml J."/>
            <person name="Haridas S."/>
            <person name="Hughes K."/>
            <person name="Justo A."/>
            <person name="Karasinski D."/>
            <person name="Kautmanova I."/>
            <person name="Kiss B."/>
            <person name="Kocsube S."/>
            <person name="Kotiranta H."/>
            <person name="LaButti K.M."/>
            <person name="Lechner B.E."/>
            <person name="Liimatainen K."/>
            <person name="Lipzen A."/>
            <person name="Lukacs Z."/>
            <person name="Mihaltcheva S."/>
            <person name="Morgado L.N."/>
            <person name="Niskanen T."/>
            <person name="Noordeloos M.E."/>
            <person name="Ohm R.A."/>
            <person name="Ortiz-Santana B."/>
            <person name="Ovrebo C."/>
            <person name="Racz N."/>
            <person name="Riley R."/>
            <person name="Savchenko A."/>
            <person name="Shiryaev A."/>
            <person name="Soop K."/>
            <person name="Spirin V."/>
            <person name="Szebenyi C."/>
            <person name="Tomsovsky M."/>
            <person name="Tulloss R.E."/>
            <person name="Uehling J."/>
            <person name="Grigoriev I.V."/>
            <person name="Vagvolgyi C."/>
            <person name="Papp T."/>
            <person name="Martin F.M."/>
            <person name="Miettinen O."/>
            <person name="Hibbett D.S."/>
            <person name="Nagy L.G."/>
        </authorList>
    </citation>
    <scope>NUCLEOTIDE SEQUENCE [LARGE SCALE GENOMIC DNA]</scope>
    <source>
        <strain evidence="2 3">FP101781</strain>
    </source>
</reference>
<accession>A0A4Y7SW86</accession>
<dbReference type="EMBL" id="QPFP01000051">
    <property type="protein sequence ID" value="TEB26135.1"/>
    <property type="molecule type" value="Genomic_DNA"/>
</dbReference>
<feature type="region of interest" description="Disordered" evidence="1">
    <location>
        <begin position="57"/>
        <end position="80"/>
    </location>
</feature>
<evidence type="ECO:0000313" key="2">
    <source>
        <dbReference type="EMBL" id="TEB26135.1"/>
    </source>
</evidence>
<protein>
    <submittedName>
        <fullName evidence="2">Uncharacterized protein</fullName>
    </submittedName>
</protein>
<evidence type="ECO:0000313" key="3">
    <source>
        <dbReference type="Proteomes" id="UP000298030"/>
    </source>
</evidence>
<sequence>MRVAWKARLWWVYRLSKNLWSAAKRVENGRKWRVGITDPLIPETYVHIHSDDTLPNLPFDTPGSSKSQIGNERTLWGDKS</sequence>
<organism evidence="2 3">
    <name type="scientific">Coprinellus micaceus</name>
    <name type="common">Glistening ink-cap mushroom</name>
    <name type="synonym">Coprinus micaceus</name>
    <dbReference type="NCBI Taxonomy" id="71717"/>
    <lineage>
        <taxon>Eukaryota</taxon>
        <taxon>Fungi</taxon>
        <taxon>Dikarya</taxon>
        <taxon>Basidiomycota</taxon>
        <taxon>Agaricomycotina</taxon>
        <taxon>Agaricomycetes</taxon>
        <taxon>Agaricomycetidae</taxon>
        <taxon>Agaricales</taxon>
        <taxon>Agaricineae</taxon>
        <taxon>Psathyrellaceae</taxon>
        <taxon>Coprinellus</taxon>
    </lineage>
</organism>
<evidence type="ECO:0000256" key="1">
    <source>
        <dbReference type="SAM" id="MobiDB-lite"/>
    </source>
</evidence>
<dbReference type="Proteomes" id="UP000298030">
    <property type="component" value="Unassembled WGS sequence"/>
</dbReference>
<proteinExistence type="predicted"/>
<dbReference type="AlphaFoldDB" id="A0A4Y7SW86"/>
<keyword evidence="3" id="KW-1185">Reference proteome</keyword>
<comment type="caution">
    <text evidence="2">The sequence shown here is derived from an EMBL/GenBank/DDBJ whole genome shotgun (WGS) entry which is preliminary data.</text>
</comment>
<name>A0A4Y7SW86_COPMI</name>
<feature type="compositionally biased region" description="Polar residues" evidence="1">
    <location>
        <begin position="62"/>
        <end position="71"/>
    </location>
</feature>